<dbReference type="GeneID" id="54993769"/>
<proteinExistence type="predicted"/>
<evidence type="ECO:0000313" key="1">
    <source>
        <dbReference type="EMBL" id="AWY06718.1"/>
    </source>
</evidence>
<dbReference type="RefSeq" id="YP_009803207.1">
    <property type="nucleotide sequence ID" value="NC_047993.1"/>
</dbReference>
<gene>
    <name evidence="1" type="primary">9</name>
    <name evidence="1" type="ORF">SEA_QUHWAH_9</name>
</gene>
<protein>
    <submittedName>
        <fullName evidence="1">Uncharacterized protein</fullName>
    </submittedName>
</protein>
<keyword evidence="2" id="KW-1185">Reference proteome</keyword>
<organism evidence="1 2">
    <name type="scientific">Microbacterium phage Quhwah</name>
    <dbReference type="NCBI Taxonomy" id="2992929"/>
    <lineage>
        <taxon>Viruses</taxon>
        <taxon>Duplodnaviria</taxon>
        <taxon>Heunggongvirae</taxon>
        <taxon>Uroviricota</taxon>
        <taxon>Caudoviricetes</taxon>
        <taxon>Hodgkinviridae</taxon>
        <taxon>Quhwahvirus</taxon>
        <taxon>Quhwahvirus quhwah</taxon>
        <taxon>Quhwahvirus ouhwah</taxon>
    </lineage>
</organism>
<evidence type="ECO:0000313" key="2">
    <source>
        <dbReference type="Proteomes" id="UP000251375"/>
    </source>
</evidence>
<reference evidence="1 2" key="1">
    <citation type="submission" date="2018-04" db="EMBL/GenBank/DDBJ databases">
        <authorList>
            <person name="Harrington T."/>
            <person name="Washburn E."/>
            <person name="Bricker J."/>
            <person name="McKinney A."/>
            <person name="Betsko A.J."/>
            <person name="Garlena R.A."/>
            <person name="Russell D.A."/>
            <person name="Pope W.A."/>
            <person name="Jacobs-Sera D."/>
            <person name="Hatfull G.F."/>
        </authorList>
    </citation>
    <scope>NUCLEOTIDE SEQUENCE [LARGE SCALE GENOMIC DNA]</scope>
</reference>
<dbReference type="EMBL" id="MH271321">
    <property type="protein sequence ID" value="AWY06718.1"/>
    <property type="molecule type" value="Genomic_DNA"/>
</dbReference>
<name>A0A2Z4QB13_9CAUD</name>
<sequence>MMPDRELPATGDDAYAMLYCDSRGCRVNTFEHGPWGRCPGCNATGFPLPEGRR</sequence>
<dbReference type="Proteomes" id="UP000251375">
    <property type="component" value="Segment"/>
</dbReference>
<accession>A0A2Z4QB13</accession>